<dbReference type="SUPFAM" id="SSF75169">
    <property type="entry name" value="DsrEFH-like"/>
    <property type="match status" value="1"/>
</dbReference>
<organism evidence="1 2">
    <name type="scientific">Psychrobacter frigidicola</name>
    <dbReference type="NCBI Taxonomy" id="45611"/>
    <lineage>
        <taxon>Bacteria</taxon>
        <taxon>Pseudomonadati</taxon>
        <taxon>Pseudomonadota</taxon>
        <taxon>Gammaproteobacteria</taxon>
        <taxon>Moraxellales</taxon>
        <taxon>Moraxellaceae</taxon>
        <taxon>Psychrobacter</taxon>
    </lineage>
</organism>
<dbReference type="Pfam" id="PF02635">
    <property type="entry name" value="DsrE"/>
    <property type="match status" value="1"/>
</dbReference>
<dbReference type="AlphaFoldDB" id="A0A5C7A0B4"/>
<accession>A0A5C7A0B4</accession>
<dbReference type="RefSeq" id="WP_147223496.1">
    <property type="nucleotide sequence ID" value="NZ_CAJGYY010000001.1"/>
</dbReference>
<gene>
    <name evidence="1" type="ORF">ES754_07020</name>
</gene>
<dbReference type="OrthoDB" id="274802at2"/>
<name>A0A5C7A0B4_9GAMM</name>
<reference evidence="1 2" key="1">
    <citation type="submission" date="2019-08" db="EMBL/GenBank/DDBJ databases">
        <title>Genome sequence of Psychrobacter frigidicola ACAM304 (type strain).</title>
        <authorList>
            <person name="Bowman J.P."/>
        </authorList>
    </citation>
    <scope>NUCLEOTIDE SEQUENCE [LARGE SCALE GENOMIC DNA]</scope>
    <source>
        <strain evidence="1 2">ACAM 304</strain>
    </source>
</reference>
<comment type="caution">
    <text evidence="1">The sequence shown here is derived from an EMBL/GenBank/DDBJ whole genome shotgun (WGS) entry which is preliminary data.</text>
</comment>
<dbReference type="InterPro" id="IPR027396">
    <property type="entry name" value="DsrEFH-like"/>
</dbReference>
<dbReference type="Proteomes" id="UP000321903">
    <property type="component" value="Unassembled WGS sequence"/>
</dbReference>
<evidence type="ECO:0000313" key="1">
    <source>
        <dbReference type="EMBL" id="TXD96788.1"/>
    </source>
</evidence>
<protein>
    <submittedName>
        <fullName evidence="1">DsrE family protein</fullName>
    </submittedName>
</protein>
<dbReference type="EMBL" id="VORZ01000002">
    <property type="protein sequence ID" value="TXD96788.1"/>
    <property type="molecule type" value="Genomic_DNA"/>
</dbReference>
<dbReference type="Gene3D" id="3.40.1260.10">
    <property type="entry name" value="DsrEFH-like"/>
    <property type="match status" value="1"/>
</dbReference>
<proteinExistence type="predicted"/>
<dbReference type="InterPro" id="IPR003787">
    <property type="entry name" value="Sulphur_relay_DsrE/F-like"/>
</dbReference>
<evidence type="ECO:0000313" key="2">
    <source>
        <dbReference type="Proteomes" id="UP000321903"/>
    </source>
</evidence>
<keyword evidence="2" id="KW-1185">Reference proteome</keyword>
<sequence length="124" mass="13205">MLTTTDYVGTLFDNDSNPNKITLAFTMAVKALEKGHSATVILMMDAVHLAPPKALDSINIGAPFEPAAKLLAAFMEKGGQVLVCKACMVHNNVEESAIDPRFSIISGDDVVELLMSAKGSLQLN</sequence>